<keyword evidence="4" id="KW-1185">Reference proteome</keyword>
<evidence type="ECO:0000256" key="2">
    <source>
        <dbReference type="SAM" id="SignalP"/>
    </source>
</evidence>
<protein>
    <recommendedName>
        <fullName evidence="5">Secreted protein</fullName>
    </recommendedName>
</protein>
<dbReference type="EMBL" id="JASZZN010000011">
    <property type="protein sequence ID" value="MDM4016914.1"/>
    <property type="molecule type" value="Genomic_DNA"/>
</dbReference>
<feature type="signal peptide" evidence="2">
    <location>
        <begin position="1"/>
        <end position="20"/>
    </location>
</feature>
<evidence type="ECO:0000313" key="3">
    <source>
        <dbReference type="EMBL" id="MDM4016914.1"/>
    </source>
</evidence>
<dbReference type="RefSeq" id="WP_149498309.1">
    <property type="nucleotide sequence ID" value="NZ_CP141221.1"/>
</dbReference>
<organism evidence="3 4">
    <name type="scientific">Roseiconus lacunae</name>
    <dbReference type="NCBI Taxonomy" id="2605694"/>
    <lineage>
        <taxon>Bacteria</taxon>
        <taxon>Pseudomonadati</taxon>
        <taxon>Planctomycetota</taxon>
        <taxon>Planctomycetia</taxon>
        <taxon>Pirellulales</taxon>
        <taxon>Pirellulaceae</taxon>
        <taxon>Roseiconus</taxon>
    </lineage>
</organism>
<comment type="caution">
    <text evidence="3">The sequence shown here is derived from an EMBL/GenBank/DDBJ whole genome shotgun (WGS) entry which is preliminary data.</text>
</comment>
<gene>
    <name evidence="3" type="ORF">QTN89_15815</name>
</gene>
<feature type="region of interest" description="Disordered" evidence="1">
    <location>
        <begin position="24"/>
        <end position="59"/>
    </location>
</feature>
<reference evidence="3 4" key="1">
    <citation type="submission" date="2023-06" db="EMBL/GenBank/DDBJ databases">
        <title>Roseiconus lacunae JC819 isolated from Gulf of Mannar region, Tamil Nadu.</title>
        <authorList>
            <person name="Pk S."/>
            <person name="Ch S."/>
            <person name="Ch V.R."/>
        </authorList>
    </citation>
    <scope>NUCLEOTIDE SEQUENCE [LARGE SCALE GENOMIC DNA]</scope>
    <source>
        <strain evidence="3 4">JC819</strain>
    </source>
</reference>
<feature type="chain" id="PRO_5045289949" description="Secreted protein" evidence="2">
    <location>
        <begin position="21"/>
        <end position="59"/>
    </location>
</feature>
<dbReference type="PROSITE" id="PS51257">
    <property type="entry name" value="PROKAR_LIPOPROTEIN"/>
    <property type="match status" value="1"/>
</dbReference>
<evidence type="ECO:0008006" key="5">
    <source>
        <dbReference type="Google" id="ProtNLM"/>
    </source>
</evidence>
<proteinExistence type="predicted"/>
<feature type="compositionally biased region" description="Acidic residues" evidence="1">
    <location>
        <begin position="34"/>
        <end position="45"/>
    </location>
</feature>
<evidence type="ECO:0000256" key="1">
    <source>
        <dbReference type="SAM" id="MobiDB-lite"/>
    </source>
</evidence>
<accession>A0ABT7PK99</accession>
<sequence length="59" mass="6223">MSKLKFVFALAVMLAPLAIAGCGGNETNVVPQDPEMDAAAEEAYEQESYGENADDASQN</sequence>
<name>A0ABT7PK99_9BACT</name>
<dbReference type="Proteomes" id="UP001239462">
    <property type="component" value="Unassembled WGS sequence"/>
</dbReference>
<evidence type="ECO:0000313" key="4">
    <source>
        <dbReference type="Proteomes" id="UP001239462"/>
    </source>
</evidence>
<keyword evidence="2" id="KW-0732">Signal</keyword>